<dbReference type="InterPro" id="IPR051549">
    <property type="entry name" value="PEP_Utilizing_Enz"/>
</dbReference>
<dbReference type="SUPFAM" id="SSF56059">
    <property type="entry name" value="Glutathione synthetase ATP-binding domain-like"/>
    <property type="match status" value="1"/>
</dbReference>
<dbReference type="Gene3D" id="3.30.1490.20">
    <property type="entry name" value="ATP-grasp fold, A domain"/>
    <property type="match status" value="1"/>
</dbReference>
<dbReference type="Pfam" id="PF00391">
    <property type="entry name" value="PEP-utilizers"/>
    <property type="match status" value="1"/>
</dbReference>
<name>A0A109MVQ6_9BACI</name>
<dbReference type="Gene3D" id="3.50.30.10">
    <property type="entry name" value="Phosphohistidine domain"/>
    <property type="match status" value="1"/>
</dbReference>
<dbReference type="GO" id="GO:0016301">
    <property type="term" value="F:kinase activity"/>
    <property type="evidence" value="ECO:0007669"/>
    <property type="project" value="InterPro"/>
</dbReference>
<evidence type="ECO:0000313" key="3">
    <source>
        <dbReference type="EMBL" id="KWW16447.1"/>
    </source>
</evidence>
<dbReference type="Gene3D" id="3.30.470.20">
    <property type="entry name" value="ATP-grasp fold, B domain"/>
    <property type="match status" value="1"/>
</dbReference>
<dbReference type="GO" id="GO:0005524">
    <property type="term" value="F:ATP binding"/>
    <property type="evidence" value="ECO:0007669"/>
    <property type="project" value="InterPro"/>
</dbReference>
<feature type="domain" description="Pyruvate phosphate dikinase AMP/ATP-binding" evidence="2">
    <location>
        <begin position="14"/>
        <end position="300"/>
    </location>
</feature>
<dbReference type="PANTHER" id="PTHR43615:SF1">
    <property type="entry name" value="PPDK_N DOMAIN-CONTAINING PROTEIN"/>
    <property type="match status" value="1"/>
</dbReference>
<feature type="domain" description="PEP-utilising enzyme mobile" evidence="1">
    <location>
        <begin position="759"/>
        <end position="830"/>
    </location>
</feature>
<dbReference type="Proteomes" id="UP000064189">
    <property type="component" value="Unassembled WGS sequence"/>
</dbReference>
<accession>A0A109MVQ6</accession>
<comment type="caution">
    <text evidence="3">The sequence shown here is derived from an EMBL/GenBank/DDBJ whole genome shotgun (WGS) entry which is preliminary data.</text>
</comment>
<evidence type="ECO:0000313" key="4">
    <source>
        <dbReference type="Proteomes" id="UP000064189"/>
    </source>
</evidence>
<reference evidence="3 4" key="1">
    <citation type="submission" date="2015-11" db="EMBL/GenBank/DDBJ databases">
        <title>Genome Sequence of Bacillus simplex strain VanAntwerpen2.</title>
        <authorList>
            <person name="Couger M.B."/>
        </authorList>
    </citation>
    <scope>NUCLEOTIDE SEQUENCE [LARGE SCALE GENOMIC DNA]</scope>
    <source>
        <strain evidence="3 4">VanAntwerpen02</strain>
    </source>
</reference>
<sequence length="837" mass="94998">MYTERFTQATESREAIGAKAENLIKMKKLGLPVPDGFVISRHSFLHFVKVNELDLQSGTIQTEITQASIPEDLLTNLTSAFLEMREKYTALAVRSSSGAEDLEQASFAGQYETYLNVRTEEEFLSRVKECWASCFEARVLQYSKTIEEQVDALNMGVVVQGLIHSDVSGVIFSQDPVTCNSDHILINASYGLGEAVVSGIVTPDAFVVKRDGRKIEKIIGSKELKIIAGAAGTEELETTKAERDAYCLDEAMISRLLELTLEVERHYQHPVDLEFGIQDQEIYLLQARPITTVIQAEESIPDARKEFMLERADEEEFWFLMDSRFPDPISPLFASIVTQPFYQGMAKASEELKEPMGSTQMKVHNGYYYGKQIRFKTEPEQLFKENEKLMAELYPELTNRMYDIVHDHLMPIYRHLDEETSKPFTAAKAKRGLEELAGFFKEVYYWHFIIVLPHASMNMKMEKMFQRLLGSEPSRDLYQSMAGIMNKSLESDRLLWQLSMKARKEPQLLHAIMNSDEGNVSQALSTFGKGKDFLDRVEKFVHEYGYRCLKSHDFMGETWVENNGHVLEIIKNFIKNGYDFDKEFEAAVMARNRIHQNFLTSIEDPSEREVFEKCYQMTLDAAVITDDHHFYIDAMFDAKARLYLLKVGELLVQQGVLDDAEDIWFLYKDEIISILDAPRSLMDTVLERKRQYDLQGKIKTPAYFGKPTEEEQAFVEMVFGSLAEDKENTANTMKGISASAGVCEGKVKVISGMHEASKFKKGDILVCKSTTPVWTSFFQDAIAIIADTGGMLSHSAIIAREYRIPAVLGTKIGTERLKDGDQVIVDGNTGTVTIIDA</sequence>
<proteinExistence type="predicted"/>
<dbReference type="SUPFAM" id="SSF52009">
    <property type="entry name" value="Phosphohistidine domain"/>
    <property type="match status" value="1"/>
</dbReference>
<dbReference type="InterPro" id="IPR002192">
    <property type="entry name" value="PPDK_AMP/ATP-bd"/>
</dbReference>
<evidence type="ECO:0000259" key="2">
    <source>
        <dbReference type="Pfam" id="PF01326"/>
    </source>
</evidence>
<dbReference type="RefSeq" id="WP_061143370.1">
    <property type="nucleotide sequence ID" value="NZ_LNNH01000033.1"/>
</dbReference>
<evidence type="ECO:0008006" key="5">
    <source>
        <dbReference type="Google" id="ProtNLM"/>
    </source>
</evidence>
<dbReference type="InterPro" id="IPR013815">
    <property type="entry name" value="ATP_grasp_subdomain_1"/>
</dbReference>
<dbReference type="AlphaFoldDB" id="A0A109MVQ6"/>
<keyword evidence="4" id="KW-1185">Reference proteome</keyword>
<dbReference type="InterPro" id="IPR036637">
    <property type="entry name" value="Phosphohistidine_dom_sf"/>
</dbReference>
<dbReference type="EMBL" id="LNNH01000033">
    <property type="protein sequence ID" value="KWW16447.1"/>
    <property type="molecule type" value="Genomic_DNA"/>
</dbReference>
<dbReference type="InterPro" id="IPR008279">
    <property type="entry name" value="PEP-util_enz_mobile_dom"/>
</dbReference>
<dbReference type="PANTHER" id="PTHR43615">
    <property type="entry name" value="PHOSPHOENOLPYRUVATE SYNTHASE-RELATED"/>
    <property type="match status" value="1"/>
</dbReference>
<gene>
    <name evidence="3" type="ORF">AS888_00240</name>
</gene>
<organism evidence="3 4">
    <name type="scientific">Peribacillus simplex</name>
    <dbReference type="NCBI Taxonomy" id="1478"/>
    <lineage>
        <taxon>Bacteria</taxon>
        <taxon>Bacillati</taxon>
        <taxon>Bacillota</taxon>
        <taxon>Bacilli</taxon>
        <taxon>Bacillales</taxon>
        <taxon>Bacillaceae</taxon>
        <taxon>Peribacillus</taxon>
    </lineage>
</organism>
<evidence type="ECO:0000259" key="1">
    <source>
        <dbReference type="Pfam" id="PF00391"/>
    </source>
</evidence>
<protein>
    <recommendedName>
        <fullName evidence="5">Phosphotransferase</fullName>
    </recommendedName>
</protein>
<dbReference type="Pfam" id="PF01326">
    <property type="entry name" value="PPDK_N"/>
    <property type="match status" value="1"/>
</dbReference>